<reference evidence="1 2" key="1">
    <citation type="submission" date="2019-09" db="EMBL/GenBank/DDBJ databases">
        <authorList>
            <person name="Ou C."/>
        </authorList>
    </citation>
    <scope>NUCLEOTIDE SEQUENCE [LARGE SCALE GENOMIC DNA]</scope>
    <source>
        <strain evidence="1">S2</strain>
        <tissue evidence="1">Leaf</tissue>
    </source>
</reference>
<organism evidence="1 2">
    <name type="scientific">Pyrus ussuriensis x Pyrus communis</name>
    <dbReference type="NCBI Taxonomy" id="2448454"/>
    <lineage>
        <taxon>Eukaryota</taxon>
        <taxon>Viridiplantae</taxon>
        <taxon>Streptophyta</taxon>
        <taxon>Embryophyta</taxon>
        <taxon>Tracheophyta</taxon>
        <taxon>Spermatophyta</taxon>
        <taxon>Magnoliopsida</taxon>
        <taxon>eudicotyledons</taxon>
        <taxon>Gunneridae</taxon>
        <taxon>Pentapetalae</taxon>
        <taxon>rosids</taxon>
        <taxon>fabids</taxon>
        <taxon>Rosales</taxon>
        <taxon>Rosaceae</taxon>
        <taxon>Amygdaloideae</taxon>
        <taxon>Maleae</taxon>
        <taxon>Pyrus</taxon>
    </lineage>
</organism>
<keyword evidence="2" id="KW-1185">Reference proteome</keyword>
<name>A0A5N5FM27_9ROSA</name>
<dbReference type="AlphaFoldDB" id="A0A5N5FM27"/>
<reference evidence="1 2" key="3">
    <citation type="submission" date="2019-11" db="EMBL/GenBank/DDBJ databases">
        <title>A de novo genome assembly of a pear dwarfing rootstock.</title>
        <authorList>
            <person name="Wang F."/>
            <person name="Wang J."/>
            <person name="Li S."/>
            <person name="Zhang Y."/>
            <person name="Fang M."/>
            <person name="Ma L."/>
            <person name="Zhao Y."/>
            <person name="Jiang S."/>
        </authorList>
    </citation>
    <scope>NUCLEOTIDE SEQUENCE [LARGE SCALE GENOMIC DNA]</scope>
    <source>
        <strain evidence="1">S2</strain>
        <tissue evidence="1">Leaf</tissue>
    </source>
</reference>
<proteinExistence type="predicted"/>
<dbReference type="PANTHER" id="PTHR11439:SF467">
    <property type="entry name" value="INTEGRASE CATALYTIC DOMAIN-CONTAINING PROTEIN"/>
    <property type="match status" value="1"/>
</dbReference>
<evidence type="ECO:0000313" key="1">
    <source>
        <dbReference type="EMBL" id="KAB2602711.1"/>
    </source>
</evidence>
<protein>
    <submittedName>
        <fullName evidence="1">Uncharacterized protein</fullName>
    </submittedName>
</protein>
<accession>A0A5N5FM27</accession>
<comment type="caution">
    <text evidence="1">The sequence shown here is derived from an EMBL/GenBank/DDBJ whole genome shotgun (WGS) entry which is preliminary data.</text>
</comment>
<gene>
    <name evidence="1" type="ORF">D8674_003716</name>
</gene>
<evidence type="ECO:0000313" key="2">
    <source>
        <dbReference type="Proteomes" id="UP000327157"/>
    </source>
</evidence>
<dbReference type="Proteomes" id="UP000327157">
    <property type="component" value="Chromosome 10"/>
</dbReference>
<reference evidence="2" key="2">
    <citation type="submission" date="2019-10" db="EMBL/GenBank/DDBJ databases">
        <title>A de novo genome assembly of a pear dwarfing rootstock.</title>
        <authorList>
            <person name="Wang F."/>
            <person name="Wang J."/>
            <person name="Li S."/>
            <person name="Zhang Y."/>
            <person name="Fang M."/>
            <person name="Ma L."/>
            <person name="Zhao Y."/>
            <person name="Jiang S."/>
        </authorList>
    </citation>
    <scope>NUCLEOTIDE SEQUENCE [LARGE SCALE GENOMIC DNA]</scope>
</reference>
<dbReference type="OrthoDB" id="1165052at2759"/>
<dbReference type="InterPro" id="IPR043502">
    <property type="entry name" value="DNA/RNA_pol_sf"/>
</dbReference>
<dbReference type="CDD" id="cd09272">
    <property type="entry name" value="RNase_HI_RT_Ty1"/>
    <property type="match status" value="1"/>
</dbReference>
<dbReference type="PANTHER" id="PTHR11439">
    <property type="entry name" value="GAG-POL-RELATED RETROTRANSPOSON"/>
    <property type="match status" value="1"/>
</dbReference>
<dbReference type="SUPFAM" id="SSF56672">
    <property type="entry name" value="DNA/RNA polymerases"/>
    <property type="match status" value="1"/>
</dbReference>
<sequence length="484" mass="54129">MPPESLGNYGYAFNMNNCDTQSDWIIDSGATNHMTYDPTDLSCDTVPLRRNITNANGVTSPDILTKEIIGRGTKRGDLYFVDDVSTGRVKLTQRAVDHKRRQICSCYIRASTICFDAPTMSKGYHCYHPPSCQMYTTMDVTFSEFEMYFSSASSNPLLQGKTLHDEQVWTMAATTDLPLPLLTKLVMAALPAQPTEAASLPIELAAGTTLLTHGNIPPNDHTPENIPKEALFDDRWTKAMEEEMDVLQKNQTWDLVPDGYEEVWVQAELIYLSHTMPDIAYAISVVSQFMHSPSDTHIGAVECILQYLKSSPGRGIMFSKNGHCRIEGYTDADWAMNITDRRSTSGYLTFVGGNLVTWLSKKQKVVALSSAEVEYKGMAKGVCKLLWLRRLLAELGCPSMSATNLFCDNKAAIDISHNPIQHDRTKHVEVDRHFIKEKLDGNIIQFSFVKSKDQLADILTKVVASQAFYNFLVKLGMNDIYAPT</sequence>
<dbReference type="EMBL" id="SMOL01000695">
    <property type="protein sequence ID" value="KAB2602711.1"/>
    <property type="molecule type" value="Genomic_DNA"/>
</dbReference>